<evidence type="ECO:0000256" key="2">
    <source>
        <dbReference type="ARBA" id="ARBA00023242"/>
    </source>
</evidence>
<dbReference type="AlphaFoldDB" id="A0AAV8VS07"/>
<dbReference type="EMBL" id="JANEYG010000035">
    <property type="protein sequence ID" value="KAJ8917178.1"/>
    <property type="molecule type" value="Genomic_DNA"/>
</dbReference>
<comment type="subcellular location">
    <subcellularLocation>
        <location evidence="1">Nucleus</location>
    </subcellularLocation>
</comment>
<dbReference type="PANTHER" id="PTHR46297">
    <property type="entry name" value="ZINC FINGER CCCH-TYPE WITH G PATCH DOMAIN-CONTAINING PROTEIN"/>
    <property type="match status" value="1"/>
</dbReference>
<evidence type="ECO:0000313" key="3">
    <source>
        <dbReference type="EMBL" id="KAJ8917178.1"/>
    </source>
</evidence>
<proteinExistence type="predicted"/>
<dbReference type="GO" id="GO:0000978">
    <property type="term" value="F:RNA polymerase II cis-regulatory region sequence-specific DNA binding"/>
    <property type="evidence" value="ECO:0007669"/>
    <property type="project" value="TreeGrafter"/>
</dbReference>
<dbReference type="GO" id="GO:0005634">
    <property type="term" value="C:nucleus"/>
    <property type="evidence" value="ECO:0007669"/>
    <property type="project" value="UniProtKB-SubCell"/>
</dbReference>
<name>A0AAV8VS07_9CUCU</name>
<dbReference type="PANTHER" id="PTHR46297:SF1">
    <property type="entry name" value="ZINC FINGER CCCH-TYPE WITH G PATCH DOMAIN-CONTAINING PROTEIN"/>
    <property type="match status" value="1"/>
</dbReference>
<comment type="caution">
    <text evidence="3">The sequence shown here is derived from an EMBL/GenBank/DDBJ whole genome shotgun (WGS) entry which is preliminary data.</text>
</comment>
<organism evidence="3 4">
    <name type="scientific">Exocentrus adspersus</name>
    <dbReference type="NCBI Taxonomy" id="1586481"/>
    <lineage>
        <taxon>Eukaryota</taxon>
        <taxon>Metazoa</taxon>
        <taxon>Ecdysozoa</taxon>
        <taxon>Arthropoda</taxon>
        <taxon>Hexapoda</taxon>
        <taxon>Insecta</taxon>
        <taxon>Pterygota</taxon>
        <taxon>Neoptera</taxon>
        <taxon>Endopterygota</taxon>
        <taxon>Coleoptera</taxon>
        <taxon>Polyphaga</taxon>
        <taxon>Cucujiformia</taxon>
        <taxon>Chrysomeloidea</taxon>
        <taxon>Cerambycidae</taxon>
        <taxon>Lamiinae</taxon>
        <taxon>Acanthocinini</taxon>
        <taxon>Exocentrus</taxon>
    </lineage>
</organism>
<keyword evidence="4" id="KW-1185">Reference proteome</keyword>
<gene>
    <name evidence="3" type="ORF">NQ315_012670</name>
</gene>
<dbReference type="GO" id="GO:0001227">
    <property type="term" value="F:DNA-binding transcription repressor activity, RNA polymerase II-specific"/>
    <property type="evidence" value="ECO:0007669"/>
    <property type="project" value="TreeGrafter"/>
</dbReference>
<sequence>MDCEESDLYKQQQIEQALLTCPEGPDKDELVNLKKNIEELLLLTDAPSTSTKAEDPLSDEYALFMAEMEKEGVVAPVKDQALEAFKHVEGMKCRAPHKHQWGDVAYHNAMICSIIPEADNEIKVKQCARPLF</sequence>
<evidence type="ECO:0000313" key="4">
    <source>
        <dbReference type="Proteomes" id="UP001159042"/>
    </source>
</evidence>
<accession>A0AAV8VS07</accession>
<dbReference type="Proteomes" id="UP001159042">
    <property type="component" value="Unassembled WGS sequence"/>
</dbReference>
<protein>
    <submittedName>
        <fullName evidence="3">Uncharacterized protein</fullName>
    </submittedName>
</protein>
<dbReference type="Gene3D" id="2.30.30.1190">
    <property type="match status" value="1"/>
</dbReference>
<evidence type="ECO:0000256" key="1">
    <source>
        <dbReference type="ARBA" id="ARBA00004123"/>
    </source>
</evidence>
<keyword evidence="2" id="KW-0539">Nucleus</keyword>
<reference evidence="3 4" key="1">
    <citation type="journal article" date="2023" name="Insect Mol. Biol.">
        <title>Genome sequencing provides insights into the evolution of gene families encoding plant cell wall-degrading enzymes in longhorned beetles.</title>
        <authorList>
            <person name="Shin N.R."/>
            <person name="Okamura Y."/>
            <person name="Kirsch R."/>
            <person name="Pauchet Y."/>
        </authorList>
    </citation>
    <scope>NUCLEOTIDE SEQUENCE [LARGE SCALE GENOMIC DNA]</scope>
    <source>
        <strain evidence="3">EAD_L_NR</strain>
    </source>
</reference>